<dbReference type="InterPro" id="IPR022417">
    <property type="entry name" value="Porphobilin_deaminase_N"/>
</dbReference>
<feature type="modified residue" description="S-(dipyrrolylmethanemethyl)cysteine" evidence="9">
    <location>
        <position position="241"/>
    </location>
</feature>
<dbReference type="SUPFAM" id="SSF54782">
    <property type="entry name" value="Porphobilinogen deaminase (hydroxymethylbilane synthase), C-terminal domain"/>
    <property type="match status" value="1"/>
</dbReference>
<dbReference type="PRINTS" id="PR00151">
    <property type="entry name" value="PORPHBDMNASE"/>
</dbReference>
<sequence>MKEEIVIGTRDSQLAMWQARWVLEKLQGLYPQKKFVLKGMKTRGDHILDVALAKIGDKGLFTKELEVALLNGEIDLAVHSMKDLPTSLPEDLTIGAICPREFPGDVLISRSGLTLDKLPPGARIGTSSLRRTAQLLHYRPDFNVITIRGNLTTRLRKLEELNLDAIILAYAGIHRLGHDERITQLIPFDICLPAAGQGSIAIEIRASDSSMQELIRPLDDPSSRAAIIAERALMRKLEGGCQVPVGTLGQIQQGQLFLEGVVASLDGRQLVRKNISGPPDQAEKIGEELAMQLIEMGAGEILNKARQEFDLQ</sequence>
<keyword evidence="7 9" id="KW-0627">Porphyrin biosynthesis</keyword>
<dbReference type="InterPro" id="IPR022418">
    <property type="entry name" value="Porphobilinogen_deaminase_C"/>
</dbReference>
<dbReference type="PANTHER" id="PTHR11557">
    <property type="entry name" value="PORPHOBILINOGEN DEAMINASE"/>
    <property type="match status" value="1"/>
</dbReference>
<keyword evidence="6 9" id="KW-0808">Transferase</keyword>
<comment type="similarity">
    <text evidence="4 9">Belongs to the HMBS family.</text>
</comment>
<comment type="pathway">
    <text evidence="3">Porphyrin-containing compound metabolism; chlorophyll biosynthesis.</text>
</comment>
<comment type="cofactor">
    <cofactor evidence="9">
        <name>dipyrromethane</name>
        <dbReference type="ChEBI" id="CHEBI:60342"/>
    </cofactor>
    <text evidence="9">Binds 1 dipyrromethane group covalently.</text>
</comment>
<dbReference type="PIRSF" id="PIRSF001438">
    <property type="entry name" value="4pyrrol_synth_OHMeBilane_synth"/>
    <property type="match status" value="1"/>
</dbReference>
<dbReference type="Proteomes" id="UP000184196">
    <property type="component" value="Unassembled WGS sequence"/>
</dbReference>
<feature type="domain" description="Porphobilinogen deaminase C-terminal" evidence="11">
    <location>
        <begin position="226"/>
        <end position="294"/>
    </location>
</feature>
<dbReference type="EMBL" id="FQUW01000048">
    <property type="protein sequence ID" value="SHF65165.1"/>
    <property type="molecule type" value="Genomic_DNA"/>
</dbReference>
<comment type="subunit">
    <text evidence="5 9">Monomer.</text>
</comment>
<dbReference type="PANTHER" id="PTHR11557:SF0">
    <property type="entry name" value="PORPHOBILINOGEN DEAMINASE"/>
    <property type="match status" value="1"/>
</dbReference>
<dbReference type="InterPro" id="IPR036803">
    <property type="entry name" value="Porphobilinogen_deaminase_C_sf"/>
</dbReference>
<evidence type="ECO:0000259" key="11">
    <source>
        <dbReference type="Pfam" id="PF03900"/>
    </source>
</evidence>
<keyword evidence="13" id="KW-1185">Reference proteome</keyword>
<evidence type="ECO:0000256" key="3">
    <source>
        <dbReference type="ARBA" id="ARBA00005173"/>
    </source>
</evidence>
<dbReference type="SUPFAM" id="SSF53850">
    <property type="entry name" value="Periplasmic binding protein-like II"/>
    <property type="match status" value="1"/>
</dbReference>
<evidence type="ECO:0000256" key="2">
    <source>
        <dbReference type="ARBA" id="ARBA00004735"/>
    </source>
</evidence>
<dbReference type="Gene3D" id="3.40.190.10">
    <property type="entry name" value="Periplasmic binding protein-like II"/>
    <property type="match status" value="2"/>
</dbReference>
<evidence type="ECO:0000256" key="4">
    <source>
        <dbReference type="ARBA" id="ARBA00005638"/>
    </source>
</evidence>
<dbReference type="NCBIfam" id="TIGR00212">
    <property type="entry name" value="hemC"/>
    <property type="match status" value="1"/>
</dbReference>
<comment type="function">
    <text evidence="1 9">Tetrapolymerization of the monopyrrole PBG into the hydroxymethylbilane pre-uroporphyrinogen in several discrete steps.</text>
</comment>
<evidence type="ECO:0000256" key="8">
    <source>
        <dbReference type="ARBA" id="ARBA00048169"/>
    </source>
</evidence>
<proteinExistence type="inferred from homology"/>
<dbReference type="GO" id="GO:0005737">
    <property type="term" value="C:cytoplasm"/>
    <property type="evidence" value="ECO:0007669"/>
    <property type="project" value="UniProtKB-UniRule"/>
</dbReference>
<dbReference type="InterPro" id="IPR000860">
    <property type="entry name" value="HemC"/>
</dbReference>
<dbReference type="AlphaFoldDB" id="A0A1M5DE19"/>
<evidence type="ECO:0000256" key="7">
    <source>
        <dbReference type="ARBA" id="ARBA00023244"/>
    </source>
</evidence>
<dbReference type="FunFam" id="3.40.190.10:FF:000005">
    <property type="entry name" value="Porphobilinogen deaminase"/>
    <property type="match status" value="1"/>
</dbReference>
<evidence type="ECO:0000313" key="13">
    <source>
        <dbReference type="Proteomes" id="UP000184196"/>
    </source>
</evidence>
<protein>
    <recommendedName>
        <fullName evidence="9">Porphobilinogen deaminase</fullName>
        <shortName evidence="9">PBG</shortName>
        <ecNumber evidence="9">2.5.1.61</ecNumber>
    </recommendedName>
    <alternativeName>
        <fullName evidence="9">Hydroxymethylbilane synthase</fullName>
        <shortName evidence="9">HMBS</shortName>
    </alternativeName>
    <alternativeName>
        <fullName evidence="9">Pre-uroporphyrinogen synthase</fullName>
    </alternativeName>
</protein>
<dbReference type="FunFam" id="3.30.160.40:FF:000002">
    <property type="entry name" value="Porphobilinogen deaminase"/>
    <property type="match status" value="1"/>
</dbReference>
<reference evidence="13" key="1">
    <citation type="submission" date="2016-11" db="EMBL/GenBank/DDBJ databases">
        <authorList>
            <person name="Varghese N."/>
            <person name="Submissions S."/>
        </authorList>
    </citation>
    <scope>NUCLEOTIDE SEQUENCE [LARGE SCALE GENOMIC DNA]</scope>
    <source>
        <strain evidence="13">DSM 11792</strain>
    </source>
</reference>
<comment type="pathway">
    <text evidence="2">Porphyrin-containing compound metabolism; protoporphyrin-IX biosynthesis; coproporphyrinogen-III from 5-aminolevulinate: step 2/4.</text>
</comment>
<dbReference type="RefSeq" id="WP_073167357.1">
    <property type="nucleotide sequence ID" value="NZ_FQUW01000048.1"/>
</dbReference>
<dbReference type="Pfam" id="PF03900">
    <property type="entry name" value="Porphobil_deamC"/>
    <property type="match status" value="1"/>
</dbReference>
<dbReference type="GO" id="GO:0004418">
    <property type="term" value="F:hydroxymethylbilane synthase activity"/>
    <property type="evidence" value="ECO:0007669"/>
    <property type="project" value="UniProtKB-UniRule"/>
</dbReference>
<dbReference type="Gene3D" id="3.30.160.40">
    <property type="entry name" value="Porphobilinogen deaminase, C-terminal domain"/>
    <property type="match status" value="1"/>
</dbReference>
<evidence type="ECO:0000256" key="9">
    <source>
        <dbReference type="HAMAP-Rule" id="MF_00260"/>
    </source>
</evidence>
<dbReference type="PROSITE" id="PS00533">
    <property type="entry name" value="PORPHOBILINOGEN_DEAM"/>
    <property type="match status" value="1"/>
</dbReference>
<evidence type="ECO:0000259" key="10">
    <source>
        <dbReference type="Pfam" id="PF01379"/>
    </source>
</evidence>
<evidence type="ECO:0000313" key="12">
    <source>
        <dbReference type="EMBL" id="SHF65165.1"/>
    </source>
</evidence>
<dbReference type="OrthoDB" id="9810298at2"/>
<feature type="domain" description="Porphobilinogen deaminase N-terminal" evidence="10">
    <location>
        <begin position="5"/>
        <end position="212"/>
    </location>
</feature>
<dbReference type="GO" id="GO:0006782">
    <property type="term" value="P:protoporphyrinogen IX biosynthetic process"/>
    <property type="evidence" value="ECO:0007669"/>
    <property type="project" value="UniProtKB-UniRule"/>
</dbReference>
<name>A0A1M5DE19_9FIRM</name>
<dbReference type="CDD" id="cd13646">
    <property type="entry name" value="PBP2_EcHMBS_like"/>
    <property type="match status" value="1"/>
</dbReference>
<dbReference type="EC" id="2.5.1.61" evidence="9"/>
<gene>
    <name evidence="9" type="primary">hemC</name>
    <name evidence="12" type="ORF">SAMN02745218_02799</name>
</gene>
<dbReference type="FunFam" id="3.40.190.10:FF:000004">
    <property type="entry name" value="Porphobilinogen deaminase"/>
    <property type="match status" value="1"/>
</dbReference>
<comment type="miscellaneous">
    <text evidence="9">The porphobilinogen subunits are added to the dipyrromethane group.</text>
</comment>
<comment type="catalytic activity">
    <reaction evidence="8 9">
        <text>4 porphobilinogen + H2O = hydroxymethylbilane + 4 NH4(+)</text>
        <dbReference type="Rhea" id="RHEA:13185"/>
        <dbReference type="ChEBI" id="CHEBI:15377"/>
        <dbReference type="ChEBI" id="CHEBI:28938"/>
        <dbReference type="ChEBI" id="CHEBI:57845"/>
        <dbReference type="ChEBI" id="CHEBI:58126"/>
        <dbReference type="EC" id="2.5.1.61"/>
    </reaction>
</comment>
<evidence type="ECO:0000256" key="5">
    <source>
        <dbReference type="ARBA" id="ARBA00011245"/>
    </source>
</evidence>
<organism evidence="12 13">
    <name type="scientific">Desulfofundulus australicus DSM 11792</name>
    <dbReference type="NCBI Taxonomy" id="1121425"/>
    <lineage>
        <taxon>Bacteria</taxon>
        <taxon>Bacillati</taxon>
        <taxon>Bacillota</taxon>
        <taxon>Clostridia</taxon>
        <taxon>Eubacteriales</taxon>
        <taxon>Peptococcaceae</taxon>
        <taxon>Desulfofundulus</taxon>
    </lineage>
</organism>
<evidence type="ECO:0000256" key="6">
    <source>
        <dbReference type="ARBA" id="ARBA00022679"/>
    </source>
</evidence>
<dbReference type="HAMAP" id="MF_00260">
    <property type="entry name" value="Porphobil_deam"/>
    <property type="match status" value="1"/>
</dbReference>
<dbReference type="Pfam" id="PF01379">
    <property type="entry name" value="Porphobil_deam"/>
    <property type="match status" value="1"/>
</dbReference>
<accession>A0A1M5DE19</accession>
<evidence type="ECO:0000256" key="1">
    <source>
        <dbReference type="ARBA" id="ARBA00002869"/>
    </source>
</evidence>
<dbReference type="InterPro" id="IPR022419">
    <property type="entry name" value="Porphobilin_deaminase_cofac_BS"/>
</dbReference>